<comment type="caution">
    <text evidence="1">The sequence shown here is derived from an EMBL/GenBank/DDBJ whole genome shotgun (WGS) entry which is preliminary data.</text>
</comment>
<sequence length="149" mass="16878">MFVAEYFGMLQPLWDALGTYNLVPACRCGKCECNLGELFQARFDEECFHDFLCGINDELFGHLRSSLLTQYPPPTLDLAYQAMLHEETLRLGTRVSTECDDVMALAVRVKPAGKRADDKANVMCTFCSKSGHDKSTCFAKNGYPDWWEE</sequence>
<name>A0AAV3QHT8_LITER</name>
<dbReference type="Proteomes" id="UP001454036">
    <property type="component" value="Unassembled WGS sequence"/>
</dbReference>
<keyword evidence="2" id="KW-1185">Reference proteome</keyword>
<evidence type="ECO:0000313" key="2">
    <source>
        <dbReference type="Proteomes" id="UP001454036"/>
    </source>
</evidence>
<accession>A0AAV3QHT8</accession>
<protein>
    <submittedName>
        <fullName evidence="1">Uncharacterized protein</fullName>
    </submittedName>
</protein>
<dbReference type="PANTHER" id="PTHR34222">
    <property type="entry name" value="GAG_PRE-INTEGRS DOMAIN-CONTAINING PROTEIN"/>
    <property type="match status" value="1"/>
</dbReference>
<proteinExistence type="predicted"/>
<dbReference type="AlphaFoldDB" id="A0AAV3QHT8"/>
<dbReference type="EMBL" id="BAABME010021401">
    <property type="protein sequence ID" value="GAA0163208.1"/>
    <property type="molecule type" value="Genomic_DNA"/>
</dbReference>
<dbReference type="PANTHER" id="PTHR34222:SF94">
    <property type="entry name" value="CCHC-TYPE DOMAIN-CONTAINING PROTEIN"/>
    <property type="match status" value="1"/>
</dbReference>
<evidence type="ECO:0000313" key="1">
    <source>
        <dbReference type="EMBL" id="GAA0163208.1"/>
    </source>
</evidence>
<reference evidence="1 2" key="1">
    <citation type="submission" date="2024-01" db="EMBL/GenBank/DDBJ databases">
        <title>The complete chloroplast genome sequence of Lithospermum erythrorhizon: insights into the phylogenetic relationship among Boraginaceae species and the maternal lineages of purple gromwells.</title>
        <authorList>
            <person name="Okada T."/>
            <person name="Watanabe K."/>
        </authorList>
    </citation>
    <scope>NUCLEOTIDE SEQUENCE [LARGE SCALE GENOMIC DNA]</scope>
</reference>
<organism evidence="1 2">
    <name type="scientific">Lithospermum erythrorhizon</name>
    <name type="common">Purple gromwell</name>
    <name type="synonym">Lithospermum officinale var. erythrorhizon</name>
    <dbReference type="NCBI Taxonomy" id="34254"/>
    <lineage>
        <taxon>Eukaryota</taxon>
        <taxon>Viridiplantae</taxon>
        <taxon>Streptophyta</taxon>
        <taxon>Embryophyta</taxon>
        <taxon>Tracheophyta</taxon>
        <taxon>Spermatophyta</taxon>
        <taxon>Magnoliopsida</taxon>
        <taxon>eudicotyledons</taxon>
        <taxon>Gunneridae</taxon>
        <taxon>Pentapetalae</taxon>
        <taxon>asterids</taxon>
        <taxon>lamiids</taxon>
        <taxon>Boraginales</taxon>
        <taxon>Boraginaceae</taxon>
        <taxon>Boraginoideae</taxon>
        <taxon>Lithospermeae</taxon>
        <taxon>Lithospermum</taxon>
    </lineage>
</organism>
<gene>
    <name evidence="1" type="ORF">LIER_39555</name>
</gene>